<evidence type="ECO:0000256" key="1">
    <source>
        <dbReference type="ARBA" id="ARBA00004515"/>
    </source>
</evidence>
<keyword evidence="10 15" id="KW-0067">ATP-binding</keyword>
<comment type="function">
    <text evidence="15">Catalyzes the ATP-dependent phosphorylation of the 3-deoxy-D-manno-octulosonic acid (Kdo) residue in Kdo-lipid IV(A) at the 4-OH position.</text>
</comment>
<keyword evidence="12 15" id="KW-0472">Membrane</keyword>
<dbReference type="HAMAP" id="MF_00521">
    <property type="entry name" value="KDO_kinase"/>
    <property type="match status" value="1"/>
</dbReference>
<evidence type="ECO:0000256" key="10">
    <source>
        <dbReference type="ARBA" id="ARBA00022840"/>
    </source>
</evidence>
<evidence type="ECO:0000256" key="12">
    <source>
        <dbReference type="ARBA" id="ARBA00023136"/>
    </source>
</evidence>
<dbReference type="RefSeq" id="WP_183728130.1">
    <property type="nucleotide sequence ID" value="NZ_JACHID010000001.1"/>
</dbReference>
<evidence type="ECO:0000256" key="14">
    <source>
        <dbReference type="ARBA" id="ARBA00034417"/>
    </source>
</evidence>
<comment type="similarity">
    <text evidence="3 15">Belongs to the protein kinase superfamily. KdkA/RfaP family.</text>
</comment>
<keyword evidence="17" id="KW-1185">Reference proteome</keyword>
<dbReference type="GO" id="GO:0016773">
    <property type="term" value="F:phosphotransferase activity, alcohol group as acceptor"/>
    <property type="evidence" value="ECO:0007669"/>
    <property type="project" value="UniProtKB-UniRule"/>
</dbReference>
<comment type="catalytic activity">
    <reaction evidence="14 15">
        <text>an alpha-Kdo-(2-&gt;6)-lipid IVA + ATP = a 4-O-phospho-alpha-Kdo-(2-&gt;6)-lipid IVA + ADP + H(+)</text>
        <dbReference type="Rhea" id="RHEA:74271"/>
        <dbReference type="ChEBI" id="CHEBI:15378"/>
        <dbReference type="ChEBI" id="CHEBI:30616"/>
        <dbReference type="ChEBI" id="CHEBI:176428"/>
        <dbReference type="ChEBI" id="CHEBI:193140"/>
        <dbReference type="ChEBI" id="CHEBI:456216"/>
        <dbReference type="EC" id="2.7.1.166"/>
    </reaction>
</comment>
<dbReference type="Gene3D" id="1.10.510.10">
    <property type="entry name" value="Transferase(Phosphotransferase) domain 1"/>
    <property type="match status" value="1"/>
</dbReference>
<comment type="pathway">
    <text evidence="2 15">Bacterial outer membrane biogenesis; LPS core biosynthesis.</text>
</comment>
<keyword evidence="7 15" id="KW-0808">Transferase</keyword>
<organism evidence="16 17">
    <name type="scientific">Desulfurispira natronophila</name>
    <dbReference type="NCBI Taxonomy" id="682562"/>
    <lineage>
        <taxon>Bacteria</taxon>
        <taxon>Pseudomonadati</taxon>
        <taxon>Chrysiogenota</taxon>
        <taxon>Chrysiogenia</taxon>
        <taxon>Chrysiogenales</taxon>
        <taxon>Chrysiogenaceae</taxon>
        <taxon>Desulfurispira</taxon>
    </lineage>
</organism>
<evidence type="ECO:0000256" key="4">
    <source>
        <dbReference type="ARBA" id="ARBA00011988"/>
    </source>
</evidence>
<evidence type="ECO:0000256" key="15">
    <source>
        <dbReference type="HAMAP-Rule" id="MF_00521"/>
    </source>
</evidence>
<accession>A0A7W8DG15</accession>
<keyword evidence="11 15" id="KW-0448">Lipopolysaccharide biosynthesis</keyword>
<keyword evidence="6 15" id="KW-0997">Cell inner membrane</keyword>
<dbReference type="Proteomes" id="UP000528322">
    <property type="component" value="Unassembled WGS sequence"/>
</dbReference>
<evidence type="ECO:0000256" key="5">
    <source>
        <dbReference type="ARBA" id="ARBA00022475"/>
    </source>
</evidence>
<dbReference type="AlphaFoldDB" id="A0A7W8DG15"/>
<dbReference type="Pfam" id="PF06293">
    <property type="entry name" value="Kdo"/>
    <property type="match status" value="1"/>
</dbReference>
<dbReference type="GO" id="GO:0016301">
    <property type="term" value="F:kinase activity"/>
    <property type="evidence" value="ECO:0007669"/>
    <property type="project" value="UniProtKB-KW"/>
</dbReference>
<dbReference type="EMBL" id="JACHID010000001">
    <property type="protein sequence ID" value="MBB5020748.1"/>
    <property type="molecule type" value="Genomic_DNA"/>
</dbReference>
<name>A0A7W8DG15_9BACT</name>
<evidence type="ECO:0000256" key="8">
    <source>
        <dbReference type="ARBA" id="ARBA00022741"/>
    </source>
</evidence>
<sequence>MTSLKAKSSLTVQTINPGNYIISTVPWQHQVQSQWFDMQWLEKNSGNISSSPGRGNSYIVNLNEGRVLVLRHYLRGGIVERFVHDTYIWAGLHRTRPWKELELTAQLHTMGLPVPEPVAGRVIHYGWKYQADLLTRYIPDTQSLADAITAKATTFSMWHEVGATIARFHNVGLDHVDLNARNILVDKRSHVFLIDFDRCRLRKPHYKWQQSNLHRLRRSLFKLNCYTHWQWKNMLQGYNSNIGA</sequence>
<evidence type="ECO:0000256" key="6">
    <source>
        <dbReference type="ARBA" id="ARBA00022519"/>
    </source>
</evidence>
<dbReference type="EC" id="2.7.1.166" evidence="4 15"/>
<evidence type="ECO:0000256" key="2">
    <source>
        <dbReference type="ARBA" id="ARBA00004713"/>
    </source>
</evidence>
<protein>
    <recommendedName>
        <fullName evidence="13 15">3-deoxy-D-manno-octulosonic acid kinase</fullName>
        <shortName evidence="15">Kdo kinase</shortName>
        <ecNumber evidence="4 15">2.7.1.166</ecNumber>
    </recommendedName>
</protein>
<keyword evidence="8 15" id="KW-0547">Nucleotide-binding</keyword>
<reference evidence="16 17" key="1">
    <citation type="submission" date="2020-08" db="EMBL/GenBank/DDBJ databases">
        <title>Genomic Encyclopedia of Type Strains, Phase IV (KMG-IV): sequencing the most valuable type-strain genomes for metagenomic binning, comparative biology and taxonomic classification.</title>
        <authorList>
            <person name="Goeker M."/>
        </authorList>
    </citation>
    <scope>NUCLEOTIDE SEQUENCE [LARGE SCALE GENOMIC DNA]</scope>
    <source>
        <strain evidence="16 17">DSM 22071</strain>
    </source>
</reference>
<gene>
    <name evidence="15" type="primary">kdkA</name>
    <name evidence="16" type="ORF">HNR37_000051</name>
</gene>
<evidence type="ECO:0000256" key="13">
    <source>
        <dbReference type="ARBA" id="ARBA00029511"/>
    </source>
</evidence>
<comment type="subcellular location">
    <subcellularLocation>
        <location evidence="1 15">Cell inner membrane</location>
        <topology evidence="1 15">Peripheral membrane protein</topology>
        <orientation evidence="1 15">Cytoplasmic side</orientation>
    </subcellularLocation>
</comment>
<evidence type="ECO:0000256" key="7">
    <source>
        <dbReference type="ARBA" id="ARBA00022679"/>
    </source>
</evidence>
<comment type="caution">
    <text evidence="16">The sequence shown here is derived from an EMBL/GenBank/DDBJ whole genome shotgun (WGS) entry which is preliminary data.</text>
</comment>
<dbReference type="GO" id="GO:0005886">
    <property type="term" value="C:plasma membrane"/>
    <property type="evidence" value="ECO:0007669"/>
    <property type="project" value="UniProtKB-SubCell"/>
</dbReference>
<dbReference type="NCBIfam" id="NF002475">
    <property type="entry name" value="PRK01723.1"/>
    <property type="match status" value="1"/>
</dbReference>
<dbReference type="UniPathway" id="UPA00958"/>
<dbReference type="InterPro" id="IPR011009">
    <property type="entry name" value="Kinase-like_dom_sf"/>
</dbReference>
<keyword evidence="5 15" id="KW-1003">Cell membrane</keyword>
<dbReference type="GO" id="GO:0009244">
    <property type="term" value="P:lipopolysaccharide core region biosynthetic process"/>
    <property type="evidence" value="ECO:0007669"/>
    <property type="project" value="UniProtKB-UniRule"/>
</dbReference>
<dbReference type="InterPro" id="IPR022826">
    <property type="entry name" value="KDO_kinase"/>
</dbReference>
<keyword evidence="9 15" id="KW-0418">Kinase</keyword>
<evidence type="ECO:0000313" key="16">
    <source>
        <dbReference type="EMBL" id="MBB5020748.1"/>
    </source>
</evidence>
<feature type="active site" evidence="15">
    <location>
        <position position="177"/>
    </location>
</feature>
<evidence type="ECO:0000313" key="17">
    <source>
        <dbReference type="Proteomes" id="UP000528322"/>
    </source>
</evidence>
<evidence type="ECO:0000256" key="3">
    <source>
        <dbReference type="ARBA" id="ARBA00010327"/>
    </source>
</evidence>
<evidence type="ECO:0000256" key="11">
    <source>
        <dbReference type="ARBA" id="ARBA00022985"/>
    </source>
</evidence>
<evidence type="ECO:0000256" key="9">
    <source>
        <dbReference type="ARBA" id="ARBA00022777"/>
    </source>
</evidence>
<proteinExistence type="inferred from homology"/>
<dbReference type="GO" id="GO:0005524">
    <property type="term" value="F:ATP binding"/>
    <property type="evidence" value="ECO:0007669"/>
    <property type="project" value="UniProtKB-UniRule"/>
</dbReference>
<dbReference type="SUPFAM" id="SSF56112">
    <property type="entry name" value="Protein kinase-like (PK-like)"/>
    <property type="match status" value="1"/>
</dbReference>